<dbReference type="EMBL" id="JAUTXU010000548">
    <property type="protein sequence ID" value="KAK3678645.1"/>
    <property type="molecule type" value="Genomic_DNA"/>
</dbReference>
<gene>
    <name evidence="1" type="ORF">LTR37_021478</name>
</gene>
<sequence length="303" mass="33317">MPAEADLATTASKHNRDDRIGNPFASPTSSRSSRAAVGSPDTDTNHDRIPHHLADSRKPASVSSAADSTVMTPMSSIDLEKAPLGKEQAPTPSSRESRRSGGGRGSKSHIDPEKATHHNRNDSHHAAYYGGNNAVAYMEDDEEDIDEEQPIWERKAVKVLFFLAGPCVILSSINTAWAIIALVITALAQPIRLCARRPSFGQQLAGLLGPTLNLQLRTIYTPLPPHADEDGSYHTFMLVLVHMLSPFLSFVVMFASWVLAVYWVSSTMVGDPAGQDKRDDGKETVLGLRRWWERWLLRGVKED</sequence>
<organism evidence="1 2">
    <name type="scientific">Vermiconidia calcicola</name>
    <dbReference type="NCBI Taxonomy" id="1690605"/>
    <lineage>
        <taxon>Eukaryota</taxon>
        <taxon>Fungi</taxon>
        <taxon>Dikarya</taxon>
        <taxon>Ascomycota</taxon>
        <taxon>Pezizomycotina</taxon>
        <taxon>Dothideomycetes</taxon>
        <taxon>Dothideomycetidae</taxon>
        <taxon>Mycosphaerellales</taxon>
        <taxon>Extremaceae</taxon>
        <taxon>Vermiconidia</taxon>
    </lineage>
</organism>
<reference evidence="1" key="1">
    <citation type="submission" date="2023-07" db="EMBL/GenBank/DDBJ databases">
        <title>Black Yeasts Isolated from many extreme environments.</title>
        <authorList>
            <person name="Coleine C."/>
            <person name="Stajich J.E."/>
            <person name="Selbmann L."/>
        </authorList>
    </citation>
    <scope>NUCLEOTIDE SEQUENCE</scope>
    <source>
        <strain evidence="1">CCFEE 5714</strain>
    </source>
</reference>
<proteinExistence type="predicted"/>
<accession>A0ACC3M9U2</accession>
<evidence type="ECO:0000313" key="2">
    <source>
        <dbReference type="Proteomes" id="UP001281147"/>
    </source>
</evidence>
<comment type="caution">
    <text evidence="1">The sequence shown here is derived from an EMBL/GenBank/DDBJ whole genome shotgun (WGS) entry which is preliminary data.</text>
</comment>
<protein>
    <submittedName>
        <fullName evidence="1">Uncharacterized protein</fullName>
    </submittedName>
</protein>
<dbReference type="Proteomes" id="UP001281147">
    <property type="component" value="Unassembled WGS sequence"/>
</dbReference>
<keyword evidence="2" id="KW-1185">Reference proteome</keyword>
<name>A0ACC3M9U2_9PEZI</name>
<evidence type="ECO:0000313" key="1">
    <source>
        <dbReference type="EMBL" id="KAK3678645.1"/>
    </source>
</evidence>